<keyword evidence="5" id="KW-0255">Endonuclease</keyword>
<proteinExistence type="inferred from homology"/>
<evidence type="ECO:0000313" key="6">
    <source>
        <dbReference type="Proteomes" id="UP001144050"/>
    </source>
</evidence>
<dbReference type="Gene3D" id="3.90.220.20">
    <property type="entry name" value="DNA methylase specificity domains"/>
    <property type="match status" value="2"/>
</dbReference>
<keyword evidence="5" id="KW-0378">Hydrolase</keyword>
<dbReference type="SUPFAM" id="SSF116734">
    <property type="entry name" value="DNA methylase specificity domain"/>
    <property type="match status" value="2"/>
</dbReference>
<dbReference type="PANTHER" id="PTHR30408:SF12">
    <property type="entry name" value="TYPE I RESTRICTION ENZYME MJAVIII SPECIFICITY SUBUNIT"/>
    <property type="match status" value="1"/>
</dbReference>
<evidence type="ECO:0000313" key="5">
    <source>
        <dbReference type="EMBL" id="MDB0573096.1"/>
    </source>
</evidence>
<organism evidence="5 6">
    <name type="scientific">Ralstonia solanacearum</name>
    <name type="common">Pseudomonas solanacearum</name>
    <dbReference type="NCBI Taxonomy" id="305"/>
    <lineage>
        <taxon>Bacteria</taxon>
        <taxon>Pseudomonadati</taxon>
        <taxon>Pseudomonadota</taxon>
        <taxon>Betaproteobacteria</taxon>
        <taxon>Burkholderiales</taxon>
        <taxon>Burkholderiaceae</taxon>
        <taxon>Ralstonia</taxon>
        <taxon>Ralstonia solanacearum species complex</taxon>
    </lineage>
</organism>
<feature type="domain" description="Type I restriction modification DNA specificity" evidence="4">
    <location>
        <begin position="245"/>
        <end position="420"/>
    </location>
</feature>
<evidence type="ECO:0000256" key="3">
    <source>
        <dbReference type="ARBA" id="ARBA00023125"/>
    </source>
</evidence>
<comment type="caution">
    <text evidence="5">The sequence shown here is derived from an EMBL/GenBank/DDBJ whole genome shotgun (WGS) entry which is preliminary data.</text>
</comment>
<dbReference type="AlphaFoldDB" id="A0AAW5ZTK6"/>
<sequence length="442" mass="49043">MSSKNKTATKREEAKPALVPKLRFPEFQNAGDWTAEVLRAVATIRTEKVGNNICVPMSITSGVGLVSQEDKFGRVIAGDSYKNYLLLKPNEFAYNKSATKEYPEGFLTLYSGTELAAVPNSIFTCFRINGDSPDVRFLNYQFSDNLHGRWLRKFIQVGARANGSLSINDNDLMALPVPIPTGTTSVAEQQKIAECLSSVNELIAAQAAKVDALKTHKKGLMQQLFPRKGEAQPGLRFPEFQNAGEWEDRHLGDYFDPIRNGFVGTATPYYTTSDGIRYLQGRNIKQGRIEAENIIFITSEFHNRQRKSHLKIGDILMVQSGHVGECAVVGPDFAGANCHALVILTPKRKLSSEFFAHYFYSPIGKLAIFKITTGNTIKHILASELKTLPVLVPSLAEQQRIASCLSNLDAWISVEAQKLEAFKTHKKGLMQQLFPSPEEVDA</sequence>
<dbReference type="Gene3D" id="1.10.287.1120">
    <property type="entry name" value="Bipartite methylase S protein"/>
    <property type="match status" value="1"/>
</dbReference>
<dbReference type="InterPro" id="IPR000055">
    <property type="entry name" value="Restrct_endonuc_typeI_TRD"/>
</dbReference>
<dbReference type="InterPro" id="IPR052021">
    <property type="entry name" value="Type-I_RS_S_subunit"/>
</dbReference>
<name>A0AAW5ZTK6_RALSL</name>
<dbReference type="Proteomes" id="UP001144050">
    <property type="component" value="Unassembled WGS sequence"/>
</dbReference>
<evidence type="ECO:0000256" key="2">
    <source>
        <dbReference type="ARBA" id="ARBA00022747"/>
    </source>
</evidence>
<comment type="similarity">
    <text evidence="1">Belongs to the type-I restriction system S methylase family.</text>
</comment>
<dbReference type="Pfam" id="PF01420">
    <property type="entry name" value="Methylase_S"/>
    <property type="match status" value="1"/>
</dbReference>
<gene>
    <name evidence="5" type="ORF">LBW59_20280</name>
</gene>
<reference evidence="5" key="1">
    <citation type="submission" date="2021-09" db="EMBL/GenBank/DDBJ databases">
        <title>Genomic analysis of Ralstonia spp.</title>
        <authorList>
            <person name="Aburjaile F."/>
            <person name="Ariute J.C."/>
            <person name="Pais A.K.L."/>
            <person name="Albuquerque G.M.R."/>
            <person name="Silva A.M.F."/>
            <person name="Brenig B."/>
            <person name="Azevedo V."/>
            <person name="Matiuzzi M."/>
            <person name="Ramos R."/>
            <person name="Goes-Neto A."/>
            <person name="Soares S."/>
            <person name="Iseppon A.M.B."/>
            <person name="Souza E."/>
            <person name="Gama M."/>
        </authorList>
    </citation>
    <scope>NUCLEOTIDE SEQUENCE</scope>
    <source>
        <strain evidence="5">CCRMRs91</strain>
    </source>
</reference>
<dbReference type="InterPro" id="IPR044946">
    <property type="entry name" value="Restrct_endonuc_typeI_TRD_sf"/>
</dbReference>
<dbReference type="GO" id="GO:0004519">
    <property type="term" value="F:endonuclease activity"/>
    <property type="evidence" value="ECO:0007669"/>
    <property type="project" value="UniProtKB-KW"/>
</dbReference>
<evidence type="ECO:0000256" key="1">
    <source>
        <dbReference type="ARBA" id="ARBA00010923"/>
    </source>
</evidence>
<dbReference type="GO" id="GO:0003677">
    <property type="term" value="F:DNA binding"/>
    <property type="evidence" value="ECO:0007669"/>
    <property type="project" value="UniProtKB-KW"/>
</dbReference>
<protein>
    <submittedName>
        <fullName evidence="5">Restriction endonuclease subunit S</fullName>
    </submittedName>
</protein>
<dbReference type="PANTHER" id="PTHR30408">
    <property type="entry name" value="TYPE-1 RESTRICTION ENZYME ECOKI SPECIFICITY PROTEIN"/>
    <property type="match status" value="1"/>
</dbReference>
<keyword evidence="3" id="KW-0238">DNA-binding</keyword>
<keyword evidence="2" id="KW-0680">Restriction system</keyword>
<dbReference type="CDD" id="cd17246">
    <property type="entry name" value="RMtype1_S_SonII-TRD2-CR2_like"/>
    <property type="match status" value="1"/>
</dbReference>
<dbReference type="RefSeq" id="WP_271657093.1">
    <property type="nucleotide sequence ID" value="NZ_JAIVFG010000041.1"/>
</dbReference>
<keyword evidence="5" id="KW-0540">Nuclease</keyword>
<evidence type="ECO:0000259" key="4">
    <source>
        <dbReference type="Pfam" id="PF01420"/>
    </source>
</evidence>
<accession>A0AAW5ZTK6</accession>
<dbReference type="GO" id="GO:0009307">
    <property type="term" value="P:DNA restriction-modification system"/>
    <property type="evidence" value="ECO:0007669"/>
    <property type="project" value="UniProtKB-KW"/>
</dbReference>
<dbReference type="EMBL" id="JAIVFG010000041">
    <property type="protein sequence ID" value="MDB0573096.1"/>
    <property type="molecule type" value="Genomic_DNA"/>
</dbReference>